<dbReference type="InterPro" id="IPR050230">
    <property type="entry name" value="CALM/Myosin/TropC-like"/>
</dbReference>
<feature type="domain" description="EF-hand" evidence="7">
    <location>
        <begin position="10"/>
        <end position="45"/>
    </location>
</feature>
<dbReference type="GO" id="GO:0005509">
    <property type="term" value="F:calcium ion binding"/>
    <property type="evidence" value="ECO:0007669"/>
    <property type="project" value="InterPro"/>
</dbReference>
<dbReference type="GO" id="GO:0016460">
    <property type="term" value="C:myosin II complex"/>
    <property type="evidence" value="ECO:0007669"/>
    <property type="project" value="TreeGrafter"/>
</dbReference>
<dbReference type="EMBL" id="GG679899">
    <property type="protein sequence ID" value="EER07450.1"/>
    <property type="molecule type" value="Genomic_DNA"/>
</dbReference>
<dbReference type="AlphaFoldDB" id="C5L7I8"/>
<dbReference type="OrthoDB" id="429467at2759"/>
<evidence type="ECO:0000313" key="9">
    <source>
        <dbReference type="Proteomes" id="UP000007800"/>
    </source>
</evidence>
<evidence type="ECO:0000256" key="4">
    <source>
        <dbReference type="ARBA" id="ARBA00022737"/>
    </source>
</evidence>
<reference evidence="8 9" key="1">
    <citation type="submission" date="2008-07" db="EMBL/GenBank/DDBJ databases">
        <authorList>
            <person name="El-Sayed N."/>
            <person name="Caler E."/>
            <person name="Inman J."/>
            <person name="Amedeo P."/>
            <person name="Hass B."/>
            <person name="Wortman J."/>
        </authorList>
    </citation>
    <scope>NUCLEOTIDE SEQUENCE [LARGE SCALE GENOMIC DNA]</scope>
    <source>
        <strain evidence="9">ATCC 50983 / TXsc</strain>
    </source>
</reference>
<dbReference type="CDD" id="cd00051">
    <property type="entry name" value="EFh"/>
    <property type="match status" value="1"/>
</dbReference>
<evidence type="ECO:0000259" key="7">
    <source>
        <dbReference type="PROSITE" id="PS50222"/>
    </source>
</evidence>
<organism evidence="9">
    <name type="scientific">Perkinsus marinus (strain ATCC 50983 / TXsc)</name>
    <dbReference type="NCBI Taxonomy" id="423536"/>
    <lineage>
        <taxon>Eukaryota</taxon>
        <taxon>Sar</taxon>
        <taxon>Alveolata</taxon>
        <taxon>Perkinsozoa</taxon>
        <taxon>Perkinsea</taxon>
        <taxon>Perkinsida</taxon>
        <taxon>Perkinsidae</taxon>
        <taxon>Perkinsus</taxon>
    </lineage>
</organism>
<keyword evidence="4" id="KW-0677">Repeat</keyword>
<evidence type="ECO:0000313" key="8">
    <source>
        <dbReference type="EMBL" id="EER07450.1"/>
    </source>
</evidence>
<keyword evidence="3" id="KW-0479">Metal-binding</keyword>
<dbReference type="Gene3D" id="1.10.238.10">
    <property type="entry name" value="EF-hand"/>
    <property type="match status" value="1"/>
</dbReference>
<sequence length="216" mass="23508">MSMAGHLSTDQIAEAKEAFSMFDRESEGEIPVEELSTVLRSLGYNCTAATLQQMIIDADPEETGKVRSLPSLRHEIMVAVQISENTFLRQVSRAEHESIQSSATAAQLEGLRDGTRFFFDGKSPGDIIKLNEMGDDSIPSDGLLYVLKNIGEKLSDEEAAELGREIRQQEQQQAKLEQSTAKRNSAMQGSVHFKDVLKALGVAPKAPAKAAESAAV</sequence>
<keyword evidence="9" id="KW-1185">Reference proteome</keyword>
<dbReference type="PANTHER" id="PTHR23048:SF0">
    <property type="entry name" value="CALMODULIN LIKE 3"/>
    <property type="match status" value="1"/>
</dbReference>
<dbReference type="SUPFAM" id="SSF47473">
    <property type="entry name" value="EF-hand"/>
    <property type="match status" value="1"/>
</dbReference>
<evidence type="ECO:0000256" key="1">
    <source>
        <dbReference type="ARBA" id="ARBA00005253"/>
    </source>
</evidence>
<dbReference type="GeneID" id="9041194"/>
<dbReference type="PANTHER" id="PTHR23048">
    <property type="entry name" value="MYOSIN LIGHT CHAIN 1, 3"/>
    <property type="match status" value="1"/>
</dbReference>
<name>C5L7I8_PERM5</name>
<evidence type="ECO:0000256" key="2">
    <source>
        <dbReference type="ARBA" id="ARBA00020786"/>
    </source>
</evidence>
<dbReference type="PROSITE" id="PS50222">
    <property type="entry name" value="EF_HAND_2"/>
    <property type="match status" value="1"/>
</dbReference>
<keyword evidence="5" id="KW-0007">Acetylation</keyword>
<gene>
    <name evidence="8" type="ORF">Pmar_PMAR020612</name>
</gene>
<proteinExistence type="inferred from homology"/>
<dbReference type="Proteomes" id="UP000007800">
    <property type="component" value="Unassembled WGS sequence"/>
</dbReference>
<feature type="compositionally biased region" description="Polar residues" evidence="6">
    <location>
        <begin position="174"/>
        <end position="187"/>
    </location>
</feature>
<feature type="region of interest" description="Disordered" evidence="6">
    <location>
        <begin position="165"/>
        <end position="187"/>
    </location>
</feature>
<dbReference type="RefSeq" id="XP_002775634.1">
    <property type="nucleotide sequence ID" value="XM_002775588.1"/>
</dbReference>
<comment type="similarity">
    <text evidence="1">Belongs to the centrin family.</text>
</comment>
<dbReference type="FunFam" id="1.10.238.10:FF:000178">
    <property type="entry name" value="Calmodulin-2 A"/>
    <property type="match status" value="1"/>
</dbReference>
<accession>C5L7I8</accession>
<dbReference type="InterPro" id="IPR002048">
    <property type="entry name" value="EF_hand_dom"/>
</dbReference>
<dbReference type="InParanoid" id="C5L7I8"/>
<evidence type="ECO:0000256" key="3">
    <source>
        <dbReference type="ARBA" id="ARBA00022723"/>
    </source>
</evidence>
<evidence type="ECO:0000256" key="6">
    <source>
        <dbReference type="SAM" id="MobiDB-lite"/>
    </source>
</evidence>
<evidence type="ECO:0000256" key="5">
    <source>
        <dbReference type="ARBA" id="ARBA00022990"/>
    </source>
</evidence>
<dbReference type="InterPro" id="IPR011992">
    <property type="entry name" value="EF-hand-dom_pair"/>
</dbReference>
<protein>
    <recommendedName>
        <fullName evidence="2">Calmodulin</fullName>
    </recommendedName>
</protein>